<sequence>MLPDGPEQIDGAGVRIAVPETTFGGLKNKQSAPLGTALTHDTSTGWNTKQSHPVITTLTKEGNVLERKLSRRNEDPVAILRDYITRDQTTVEIVGLCLQEYMNRLGRKSRRERLRLIRHGNIDPALTLFFDVFDGVVRARSQVDRRTETTGRAKTSFWPATVELCGALGQGVILNTNPALYDRFVRLACRNPRQAYVGYLQAVLALNHPSKPTADDALRLLRTRFSDKTGPALRSALPIRTEGSTKIIITTRDTAQTLRRQGHHADAEWVTRLMERLLSVLDQADRDHYERAVAKREAGLRLHHKIHPDREK</sequence>
<accession>A0AAV9J8X7</accession>
<keyword evidence="2" id="KW-1185">Reference proteome</keyword>
<dbReference type="Proteomes" id="UP001324427">
    <property type="component" value="Unassembled WGS sequence"/>
</dbReference>
<comment type="caution">
    <text evidence="1">The sequence shown here is derived from an EMBL/GenBank/DDBJ whole genome shotgun (WGS) entry which is preliminary data.</text>
</comment>
<evidence type="ECO:0000313" key="2">
    <source>
        <dbReference type="Proteomes" id="UP001324427"/>
    </source>
</evidence>
<evidence type="ECO:0000313" key="1">
    <source>
        <dbReference type="EMBL" id="KAK4541555.1"/>
    </source>
</evidence>
<dbReference type="EMBL" id="JAVFHQ010000051">
    <property type="protein sequence ID" value="KAK4541555.1"/>
    <property type="molecule type" value="Genomic_DNA"/>
</dbReference>
<reference evidence="1 2" key="1">
    <citation type="submission" date="2021-11" db="EMBL/GenBank/DDBJ databases">
        <title>Black yeast isolated from Biological Soil Crust.</title>
        <authorList>
            <person name="Kurbessoian T."/>
        </authorList>
    </citation>
    <scope>NUCLEOTIDE SEQUENCE [LARGE SCALE GENOMIC DNA]</scope>
    <source>
        <strain evidence="1 2">CCFEE 5522</strain>
    </source>
</reference>
<organism evidence="1 2">
    <name type="scientific">Oleoguttula mirabilis</name>
    <dbReference type="NCBI Taxonomy" id="1507867"/>
    <lineage>
        <taxon>Eukaryota</taxon>
        <taxon>Fungi</taxon>
        <taxon>Dikarya</taxon>
        <taxon>Ascomycota</taxon>
        <taxon>Pezizomycotina</taxon>
        <taxon>Dothideomycetes</taxon>
        <taxon>Dothideomycetidae</taxon>
        <taxon>Mycosphaerellales</taxon>
        <taxon>Teratosphaeriaceae</taxon>
        <taxon>Oleoguttula</taxon>
    </lineage>
</organism>
<name>A0AAV9J8X7_9PEZI</name>
<protein>
    <submittedName>
        <fullName evidence="1">Uncharacterized protein</fullName>
    </submittedName>
</protein>
<dbReference type="AlphaFoldDB" id="A0AAV9J8X7"/>
<proteinExistence type="predicted"/>
<gene>
    <name evidence="1" type="ORF">LTR36_007852</name>
</gene>